<dbReference type="InterPro" id="IPR039552">
    <property type="entry name" value="IS66_C"/>
</dbReference>
<accession>A0ABX3P0Y7</accession>
<sequence length="75" mass="8581">MHNVGRKNYLFCGSHEAAKRAGLLYSLLVSCKLNNVNPYEWLKDVLSHNINELTTSKLKSLLPHRWKKQESNTAA</sequence>
<dbReference type="EMBL" id="LWBO01000004">
    <property type="protein sequence ID" value="OQP52141.1"/>
    <property type="molecule type" value="Genomic_DNA"/>
</dbReference>
<proteinExistence type="predicted"/>
<gene>
    <name evidence="2" type="ORF">A4D02_23355</name>
</gene>
<dbReference type="Pfam" id="PF13817">
    <property type="entry name" value="DDE_Tnp_IS66_C"/>
    <property type="match status" value="1"/>
</dbReference>
<dbReference type="PROSITE" id="PS51257">
    <property type="entry name" value="PROKAR_LIPOPROTEIN"/>
    <property type="match status" value="1"/>
</dbReference>
<reference evidence="2 3" key="1">
    <citation type="submission" date="2016-04" db="EMBL/GenBank/DDBJ databases">
        <authorList>
            <person name="Chen L."/>
            <person name="Zhuang W."/>
            <person name="Wang G."/>
        </authorList>
    </citation>
    <scope>NUCLEOTIDE SEQUENCE [LARGE SCALE GENOMIC DNA]</scope>
    <source>
        <strain evidence="3">GR20</strain>
    </source>
</reference>
<keyword evidence="3" id="KW-1185">Reference proteome</keyword>
<protein>
    <submittedName>
        <fullName evidence="2">Transposase</fullName>
    </submittedName>
</protein>
<evidence type="ECO:0000259" key="1">
    <source>
        <dbReference type="Pfam" id="PF13817"/>
    </source>
</evidence>
<evidence type="ECO:0000313" key="3">
    <source>
        <dbReference type="Proteomes" id="UP000192277"/>
    </source>
</evidence>
<comment type="caution">
    <text evidence="2">The sequence shown here is derived from an EMBL/GenBank/DDBJ whole genome shotgun (WGS) entry which is preliminary data.</text>
</comment>
<name>A0ABX3P0Y7_9BACT</name>
<organism evidence="2 3">
    <name type="scientific">Niastella koreensis</name>
    <dbReference type="NCBI Taxonomy" id="354356"/>
    <lineage>
        <taxon>Bacteria</taxon>
        <taxon>Pseudomonadati</taxon>
        <taxon>Bacteroidota</taxon>
        <taxon>Chitinophagia</taxon>
        <taxon>Chitinophagales</taxon>
        <taxon>Chitinophagaceae</taxon>
        <taxon>Niastella</taxon>
    </lineage>
</organism>
<feature type="domain" description="Transposase IS66 C-terminal" evidence="1">
    <location>
        <begin position="26"/>
        <end position="64"/>
    </location>
</feature>
<dbReference type="Proteomes" id="UP000192277">
    <property type="component" value="Unassembled WGS sequence"/>
</dbReference>
<evidence type="ECO:0000313" key="2">
    <source>
        <dbReference type="EMBL" id="OQP52141.1"/>
    </source>
</evidence>